<reference evidence="3" key="1">
    <citation type="submission" date="2010-08" db="EMBL/GenBank/DDBJ databases">
        <authorList>
            <consortium name="Caenorhabditis japonica Sequencing Consortium"/>
            <person name="Wilson R.K."/>
        </authorList>
    </citation>
    <scope>NUCLEOTIDE SEQUENCE [LARGE SCALE GENOMIC DNA]</scope>
    <source>
        <strain evidence="3">DF5081</strain>
    </source>
</reference>
<dbReference type="AlphaFoldDB" id="A0A8R1IES2"/>
<accession>A0A8R1IES2</accession>
<dbReference type="Proteomes" id="UP000005237">
    <property type="component" value="Unassembled WGS sequence"/>
</dbReference>
<keyword evidence="3" id="KW-1185">Reference proteome</keyword>
<dbReference type="EnsemblMetazoa" id="CJA30811.1">
    <property type="protein sequence ID" value="CJA30811.1"/>
    <property type="gene ID" value="WBGene00206658"/>
</dbReference>
<sequence length="88" mass="9838">MKRIPTISFLLLLLFHSINSQNNVVDQPIPSNYAPVLQVSSTEGFLAETAEIGTTVRISPNMQSESLQILVNDDDLVSYFFLFGTKDF</sequence>
<name>A0A8R1IES2_CAEJA</name>
<evidence type="ECO:0008006" key="4">
    <source>
        <dbReference type="Google" id="ProtNLM"/>
    </source>
</evidence>
<feature type="chain" id="PRO_5035748368" description="Galectin" evidence="1">
    <location>
        <begin position="21"/>
        <end position="88"/>
    </location>
</feature>
<evidence type="ECO:0000313" key="2">
    <source>
        <dbReference type="EnsemblMetazoa" id="CJA30811.1"/>
    </source>
</evidence>
<reference evidence="2" key="2">
    <citation type="submission" date="2022-06" db="UniProtKB">
        <authorList>
            <consortium name="EnsemblMetazoa"/>
        </authorList>
    </citation>
    <scope>IDENTIFICATION</scope>
    <source>
        <strain evidence="2">DF5081</strain>
    </source>
</reference>
<feature type="signal peptide" evidence="1">
    <location>
        <begin position="1"/>
        <end position="20"/>
    </location>
</feature>
<proteinExistence type="predicted"/>
<evidence type="ECO:0000313" key="3">
    <source>
        <dbReference type="Proteomes" id="UP000005237"/>
    </source>
</evidence>
<keyword evidence="1" id="KW-0732">Signal</keyword>
<organism evidence="2 3">
    <name type="scientific">Caenorhabditis japonica</name>
    <dbReference type="NCBI Taxonomy" id="281687"/>
    <lineage>
        <taxon>Eukaryota</taxon>
        <taxon>Metazoa</taxon>
        <taxon>Ecdysozoa</taxon>
        <taxon>Nematoda</taxon>
        <taxon>Chromadorea</taxon>
        <taxon>Rhabditida</taxon>
        <taxon>Rhabditina</taxon>
        <taxon>Rhabditomorpha</taxon>
        <taxon>Rhabditoidea</taxon>
        <taxon>Rhabditidae</taxon>
        <taxon>Peloderinae</taxon>
        <taxon>Caenorhabditis</taxon>
    </lineage>
</organism>
<protein>
    <recommendedName>
        <fullName evidence="4">Galectin</fullName>
    </recommendedName>
</protein>
<evidence type="ECO:0000256" key="1">
    <source>
        <dbReference type="SAM" id="SignalP"/>
    </source>
</evidence>